<dbReference type="SMART" id="SM01152">
    <property type="entry name" value="DUF167"/>
    <property type="match status" value="1"/>
</dbReference>
<dbReference type="NCBIfam" id="TIGR00251">
    <property type="entry name" value="DUF167 family protein"/>
    <property type="match status" value="1"/>
</dbReference>
<organism evidence="3 4">
    <name type="scientific">Methylocystis rosea</name>
    <dbReference type="NCBI Taxonomy" id="173366"/>
    <lineage>
        <taxon>Bacteria</taxon>
        <taxon>Pseudomonadati</taxon>
        <taxon>Pseudomonadota</taxon>
        <taxon>Alphaproteobacteria</taxon>
        <taxon>Hyphomicrobiales</taxon>
        <taxon>Methylocystaceae</taxon>
        <taxon>Methylocystis</taxon>
    </lineage>
</organism>
<sequence length="114" mass="11511">MGEGGAENASSAWAIESGGVALYVRLTPKGGRDAVEGVETLADGRSVLKARVRAAPENGRANTALIALIASTLRTPKSAVSIRAGATSRVKTVFVAGAPALYLDALAKLAPTHG</sequence>
<dbReference type="Gene3D" id="3.30.1200.10">
    <property type="entry name" value="YggU-like"/>
    <property type="match status" value="1"/>
</dbReference>
<dbReference type="RefSeq" id="WP_124738185.1">
    <property type="nucleotide sequence ID" value="NZ_CP034086.1"/>
</dbReference>
<dbReference type="KEGG" id="mros:EHO51_06315"/>
<dbReference type="Proteomes" id="UP000273982">
    <property type="component" value="Chromosome"/>
</dbReference>
<evidence type="ECO:0000313" key="3">
    <source>
        <dbReference type="EMBL" id="AZG76373.1"/>
    </source>
</evidence>
<protein>
    <recommendedName>
        <fullName evidence="2">UPF0235 protein EHO51_06315</fullName>
    </recommendedName>
</protein>
<dbReference type="Pfam" id="PF02594">
    <property type="entry name" value="DUF167"/>
    <property type="match status" value="1"/>
</dbReference>
<evidence type="ECO:0000313" key="4">
    <source>
        <dbReference type="Proteomes" id="UP000273982"/>
    </source>
</evidence>
<dbReference type="PANTHER" id="PTHR13420:SF7">
    <property type="entry name" value="UPF0235 PROTEIN C15ORF40"/>
    <property type="match status" value="1"/>
</dbReference>
<evidence type="ECO:0000256" key="2">
    <source>
        <dbReference type="HAMAP-Rule" id="MF_00634"/>
    </source>
</evidence>
<dbReference type="PANTHER" id="PTHR13420">
    <property type="entry name" value="UPF0235 PROTEIN C15ORF40"/>
    <property type="match status" value="1"/>
</dbReference>
<name>A0A3G8M336_9HYPH</name>
<accession>A0A3G8M336</accession>
<dbReference type="SUPFAM" id="SSF69786">
    <property type="entry name" value="YggU-like"/>
    <property type="match status" value="1"/>
</dbReference>
<dbReference type="EMBL" id="CP034086">
    <property type="protein sequence ID" value="AZG76373.1"/>
    <property type="molecule type" value="Genomic_DNA"/>
</dbReference>
<proteinExistence type="inferred from homology"/>
<dbReference type="HAMAP" id="MF_00634">
    <property type="entry name" value="UPF0235"/>
    <property type="match status" value="1"/>
</dbReference>
<dbReference type="NCBIfam" id="NF002348">
    <property type="entry name" value="PRK01310.1"/>
    <property type="match status" value="1"/>
</dbReference>
<dbReference type="InterPro" id="IPR003746">
    <property type="entry name" value="DUF167"/>
</dbReference>
<evidence type="ECO:0000256" key="1">
    <source>
        <dbReference type="ARBA" id="ARBA00010364"/>
    </source>
</evidence>
<gene>
    <name evidence="3" type="ORF">EHO51_06315</name>
</gene>
<dbReference type="AlphaFoldDB" id="A0A3G8M336"/>
<dbReference type="GO" id="GO:0005737">
    <property type="term" value="C:cytoplasm"/>
    <property type="evidence" value="ECO:0007669"/>
    <property type="project" value="TreeGrafter"/>
</dbReference>
<reference evidence="3 4" key="1">
    <citation type="submission" date="2018-11" db="EMBL/GenBank/DDBJ databases">
        <title>Genome squencing of methanotrophic bacteria isolated from alkaline groundwater in Korea.</title>
        <authorList>
            <person name="Nguyen L.N."/>
        </authorList>
    </citation>
    <scope>NUCLEOTIDE SEQUENCE [LARGE SCALE GENOMIC DNA]</scope>
    <source>
        <strain evidence="3 4">GW6</strain>
    </source>
</reference>
<comment type="similarity">
    <text evidence="1 2">Belongs to the UPF0235 family.</text>
</comment>
<dbReference type="InterPro" id="IPR036591">
    <property type="entry name" value="YggU-like_sf"/>
</dbReference>